<name>A0ABM6JUW4_SPOUR</name>
<evidence type="ECO:0000313" key="2">
    <source>
        <dbReference type="EMBL" id="ARF13919.1"/>
    </source>
</evidence>
<proteinExistence type="predicted"/>
<dbReference type="Gene3D" id="3.40.50.410">
    <property type="entry name" value="von Willebrand factor, type A domain"/>
    <property type="match status" value="1"/>
</dbReference>
<reference evidence="2 3" key="1">
    <citation type="submission" date="2016-04" db="EMBL/GenBank/DDBJ databases">
        <title>Comparative Genomics and Epigenetics of Sporosarcina ureae.</title>
        <authorList>
            <person name="Oliver A.S."/>
            <person name="Cooper K.K."/>
        </authorList>
    </citation>
    <scope>NUCLEOTIDE SEQUENCE [LARGE SCALE GENOMIC DNA]</scope>
    <source>
        <strain evidence="2 3">S204</strain>
    </source>
</reference>
<dbReference type="InterPro" id="IPR036465">
    <property type="entry name" value="vWFA_dom_sf"/>
</dbReference>
<dbReference type="EMBL" id="CP015108">
    <property type="protein sequence ID" value="ARF13919.1"/>
    <property type="molecule type" value="Genomic_DNA"/>
</dbReference>
<dbReference type="InterPro" id="IPR008912">
    <property type="entry name" value="Uncharacterised_CoxE"/>
</dbReference>
<feature type="domain" description="VWFA" evidence="1">
    <location>
        <begin position="318"/>
        <end position="477"/>
    </location>
</feature>
<dbReference type="Proteomes" id="UP000192486">
    <property type="component" value="Chromosome"/>
</dbReference>
<accession>A0ABM6JUW4</accession>
<dbReference type="RefSeq" id="WP_029054233.1">
    <property type="nucleotide sequence ID" value="NZ_CP015108.1"/>
</dbReference>
<dbReference type="Pfam" id="PF05762">
    <property type="entry name" value="VWA_CoxE"/>
    <property type="match status" value="1"/>
</dbReference>
<dbReference type="PANTHER" id="PTHR36846">
    <property type="entry name" value="PROTEIN VIAA"/>
    <property type="match status" value="1"/>
</dbReference>
<dbReference type="SUPFAM" id="SSF53300">
    <property type="entry name" value="vWA-like"/>
    <property type="match status" value="1"/>
</dbReference>
<sequence length="480" mass="54548">MKRSKIIRDYRSVLNTDAFDKRRFKELFEMSDGLQKVREEGQLPTTEALLGDVWASLYKMKPRILLEGMDPALKPNKTIIEKLMKDERFEEYRNFTRLDDLAATVCTVKLVEMINLWLAESKAMDEDLLKKMEAVEALQDDVPIDYVDEQQNEIEDGPIQELADATDKLNDRLEFTLETNGERFLQAIDEAVEESIKVKDSLISLMGGSSAGKGDAELKKVPLREQLAVADQVAMDPKMQEIAEWAGRFQEVAREKQKTNYVEAIERRGVTVGNEMERLLPMELGLYANDSTKKDFLRRFAEGNTMQFEQKKRENLGKGPIIFCLDQSGSMKLLDNQSKGFILALLSIAKKQRRDLCVILFSTTIQKEVFLKGKITSNELARLARTYLGGGTDFTLSLQGALEVIEDSTFKHADVIFVSDGEDEMSESFLTEFNEKKKQKEFNVLTLAIGKDTAVAESFSDRVLHVTNFDDEGSFIAFEI</sequence>
<dbReference type="PANTHER" id="PTHR36846:SF1">
    <property type="entry name" value="PROTEIN VIAA"/>
    <property type="match status" value="1"/>
</dbReference>
<organism evidence="2 3">
    <name type="scientific">Sporosarcina ureae</name>
    <dbReference type="NCBI Taxonomy" id="1571"/>
    <lineage>
        <taxon>Bacteria</taxon>
        <taxon>Bacillati</taxon>
        <taxon>Bacillota</taxon>
        <taxon>Bacilli</taxon>
        <taxon>Bacillales</taxon>
        <taxon>Caryophanaceae</taxon>
        <taxon>Sporosarcina</taxon>
    </lineage>
</organism>
<evidence type="ECO:0000259" key="1">
    <source>
        <dbReference type="SMART" id="SM00327"/>
    </source>
</evidence>
<keyword evidence="3" id="KW-1185">Reference proteome</keyword>
<dbReference type="SMART" id="SM00327">
    <property type="entry name" value="VWA"/>
    <property type="match status" value="1"/>
</dbReference>
<gene>
    <name evidence="2" type="ORF">SporoS204_07035</name>
</gene>
<protein>
    <recommendedName>
        <fullName evidence="1">VWFA domain-containing protein</fullName>
    </recommendedName>
</protein>
<dbReference type="InterPro" id="IPR002035">
    <property type="entry name" value="VWF_A"/>
</dbReference>
<evidence type="ECO:0000313" key="3">
    <source>
        <dbReference type="Proteomes" id="UP000192486"/>
    </source>
</evidence>